<dbReference type="AlphaFoldDB" id="A0A1M5A7E2"/>
<proteinExistence type="predicted"/>
<name>A0A1M5A7E2_9FLAO</name>
<dbReference type="Gene3D" id="1.10.260.40">
    <property type="entry name" value="lambda repressor-like DNA-binding domains"/>
    <property type="match status" value="1"/>
</dbReference>
<dbReference type="Pfam" id="PF13443">
    <property type="entry name" value="HTH_26"/>
    <property type="match status" value="1"/>
</dbReference>
<gene>
    <name evidence="2" type="ORF">SAMN05443633_103398</name>
</gene>
<keyword evidence="3" id="KW-1185">Reference proteome</keyword>
<feature type="domain" description="HTH cro/C1-type" evidence="1">
    <location>
        <begin position="32"/>
        <end position="84"/>
    </location>
</feature>
<organism evidence="2 3">
    <name type="scientific">Chryseobacterium arachidis</name>
    <dbReference type="NCBI Taxonomy" id="1416778"/>
    <lineage>
        <taxon>Bacteria</taxon>
        <taxon>Pseudomonadati</taxon>
        <taxon>Bacteroidota</taxon>
        <taxon>Flavobacteriia</taxon>
        <taxon>Flavobacteriales</taxon>
        <taxon>Weeksellaceae</taxon>
        <taxon>Chryseobacterium group</taxon>
        <taxon>Chryseobacterium</taxon>
    </lineage>
</organism>
<protein>
    <submittedName>
        <fullName evidence="2">Cro/C1-type HTH DNA-binding domain-containing protein</fullName>
    </submittedName>
</protein>
<dbReference type="Proteomes" id="UP000184518">
    <property type="component" value="Unassembled WGS sequence"/>
</dbReference>
<keyword evidence="2" id="KW-0238">DNA-binding</keyword>
<dbReference type="EMBL" id="FQUT01000003">
    <property type="protein sequence ID" value="SHF26199.1"/>
    <property type="molecule type" value="Genomic_DNA"/>
</dbReference>
<evidence type="ECO:0000313" key="3">
    <source>
        <dbReference type="Proteomes" id="UP000184518"/>
    </source>
</evidence>
<evidence type="ECO:0000313" key="2">
    <source>
        <dbReference type="EMBL" id="SHF26199.1"/>
    </source>
</evidence>
<evidence type="ECO:0000259" key="1">
    <source>
        <dbReference type="Pfam" id="PF13443"/>
    </source>
</evidence>
<dbReference type="SUPFAM" id="SSF47413">
    <property type="entry name" value="lambda repressor-like DNA-binding domains"/>
    <property type="match status" value="1"/>
</dbReference>
<dbReference type="InterPro" id="IPR010982">
    <property type="entry name" value="Lambda_DNA-bd_dom_sf"/>
</dbReference>
<sequence length="85" mass="10322">MSKYFFCYMIDINEKICSYITKNWLIPWLKENKSQNSFAKSHDIEESTVRKIKSDNTYRIPVETLYRICKARKITLEQFFNLINE</sequence>
<dbReference type="InterPro" id="IPR001387">
    <property type="entry name" value="Cro/C1-type_HTH"/>
</dbReference>
<dbReference type="RefSeq" id="WP_317043385.1">
    <property type="nucleotide sequence ID" value="NZ_FQUT01000003.1"/>
</dbReference>
<reference evidence="3" key="1">
    <citation type="submission" date="2016-11" db="EMBL/GenBank/DDBJ databases">
        <authorList>
            <person name="Varghese N."/>
            <person name="Submissions S."/>
        </authorList>
    </citation>
    <scope>NUCLEOTIDE SEQUENCE [LARGE SCALE GENOMIC DNA]</scope>
    <source>
        <strain evidence="3">DSM 27619</strain>
    </source>
</reference>
<dbReference type="GO" id="GO:0003677">
    <property type="term" value="F:DNA binding"/>
    <property type="evidence" value="ECO:0007669"/>
    <property type="project" value="UniProtKB-KW"/>
</dbReference>
<accession>A0A1M5A7E2</accession>